<reference evidence="8" key="1">
    <citation type="journal article" date="2010" name="Science">
        <title>Plasticity of animal genome architecture unmasked by rapid evolution of a pelagic tunicate.</title>
        <authorList>
            <person name="Denoeud F."/>
            <person name="Henriet S."/>
            <person name="Mungpakdee S."/>
            <person name="Aury J.M."/>
            <person name="Da Silva C."/>
            <person name="Brinkmann H."/>
            <person name="Mikhaleva J."/>
            <person name="Olsen L.C."/>
            <person name="Jubin C."/>
            <person name="Canestro C."/>
            <person name="Bouquet J.M."/>
            <person name="Danks G."/>
            <person name="Poulain J."/>
            <person name="Campsteijn C."/>
            <person name="Adamski M."/>
            <person name="Cross I."/>
            <person name="Yadetie F."/>
            <person name="Muffato M."/>
            <person name="Louis A."/>
            <person name="Butcher S."/>
            <person name="Tsagkogeorga G."/>
            <person name="Konrad A."/>
            <person name="Singh S."/>
            <person name="Jensen M.F."/>
            <person name="Cong E.H."/>
            <person name="Eikeseth-Otteraa H."/>
            <person name="Noel B."/>
            <person name="Anthouard V."/>
            <person name="Porcel B.M."/>
            <person name="Kachouri-Lafond R."/>
            <person name="Nishino A."/>
            <person name="Ugolini M."/>
            <person name="Chourrout P."/>
            <person name="Nishida H."/>
            <person name="Aasland R."/>
            <person name="Huzurbazar S."/>
            <person name="Westhof E."/>
            <person name="Delsuc F."/>
            <person name="Lehrach H."/>
            <person name="Reinhardt R."/>
            <person name="Weissenbach J."/>
            <person name="Roy S.W."/>
            <person name="Artiguenave F."/>
            <person name="Postlethwait J.H."/>
            <person name="Manak J.R."/>
            <person name="Thompson E.M."/>
            <person name="Jaillon O."/>
            <person name="Du Pasquier L."/>
            <person name="Boudinot P."/>
            <person name="Liberles D.A."/>
            <person name="Volff J.N."/>
            <person name="Philippe H."/>
            <person name="Lenhard B."/>
            <person name="Roest Crollius H."/>
            <person name="Wincker P."/>
            <person name="Chourrout D."/>
        </authorList>
    </citation>
    <scope>NUCLEOTIDE SEQUENCE [LARGE SCALE GENOMIC DNA]</scope>
</reference>
<proteinExistence type="inferred from homology"/>
<dbReference type="GO" id="GO:0016226">
    <property type="term" value="P:iron-sulfur cluster assembly"/>
    <property type="evidence" value="ECO:0007669"/>
    <property type="project" value="InterPro"/>
</dbReference>
<keyword evidence="9" id="KW-1185">Reference proteome</keyword>
<keyword evidence="6" id="KW-0411">Iron-sulfur</keyword>
<dbReference type="FunCoup" id="E4WVH4">
    <property type="interactions" value="486"/>
</dbReference>
<dbReference type="Proteomes" id="UP000001307">
    <property type="component" value="Unassembled WGS sequence"/>
</dbReference>
<dbReference type="GO" id="GO:0046872">
    <property type="term" value="F:metal ion binding"/>
    <property type="evidence" value="ECO:0007669"/>
    <property type="project" value="UniProtKB-KW"/>
</dbReference>
<evidence type="ECO:0000256" key="4">
    <source>
        <dbReference type="ARBA" id="ARBA00022840"/>
    </source>
</evidence>
<dbReference type="GO" id="GO:0140663">
    <property type="term" value="F:ATP-dependent FeS chaperone activity"/>
    <property type="evidence" value="ECO:0007669"/>
    <property type="project" value="InterPro"/>
</dbReference>
<evidence type="ECO:0000256" key="2">
    <source>
        <dbReference type="ARBA" id="ARBA00022723"/>
    </source>
</evidence>
<dbReference type="Pfam" id="PF10609">
    <property type="entry name" value="ParA"/>
    <property type="match status" value="1"/>
</dbReference>
<dbReference type="GO" id="GO:0005829">
    <property type="term" value="C:cytosol"/>
    <property type="evidence" value="ECO:0007669"/>
    <property type="project" value="TreeGrafter"/>
</dbReference>
<dbReference type="OrthoDB" id="1741334at2759"/>
<dbReference type="InterPro" id="IPR000808">
    <property type="entry name" value="Mrp-like_CS"/>
</dbReference>
<sequence length="308" mass="32607">MSGTESCPAGTEMAGKASACEGCPSRNICASGTLFGETGPDPDVAKIASCLQDVKNKVVILSGKGGVGKSTVSSLLARSLAKNEELEIGLLDIDITGPSQPLFMGVKNEEVHKSASGWTPVYADENLAVMSAGFLLAHDAALVWGGARKNGLLKNFLKEVEWGALDYLLIDSPPGTSDEHMSTTSLLKDAGITGAVIVTTPSKVALIDVQRQLAFCQKVDLKILGLIENMAGFVCPKCTKESEIFRKSDGGVEEFCEKNDVAYLGALPIDPKICQAMDTGENPMDIDSPAITKLNIICDQIQSYCQTE</sequence>
<evidence type="ECO:0000259" key="7">
    <source>
        <dbReference type="SMART" id="SM00382"/>
    </source>
</evidence>
<dbReference type="PANTHER" id="PTHR23264:SF35">
    <property type="entry name" value="CYTOSOLIC FE-S CLUSTER ASSEMBLY FACTOR NUBP1"/>
    <property type="match status" value="1"/>
</dbReference>
<dbReference type="PANTHER" id="PTHR23264">
    <property type="entry name" value="NUCLEOTIDE-BINDING PROTEIN NBP35 YEAST -RELATED"/>
    <property type="match status" value="1"/>
</dbReference>
<keyword evidence="3" id="KW-0547">Nucleotide-binding</keyword>
<keyword evidence="4" id="KW-0067">ATP-binding</keyword>
<dbReference type="GO" id="GO:0005524">
    <property type="term" value="F:ATP binding"/>
    <property type="evidence" value="ECO:0007669"/>
    <property type="project" value="UniProtKB-KW"/>
</dbReference>
<evidence type="ECO:0000313" key="9">
    <source>
        <dbReference type="Proteomes" id="UP000001307"/>
    </source>
</evidence>
<dbReference type="InterPro" id="IPR019591">
    <property type="entry name" value="Mrp/NBP35_ATP-bd"/>
</dbReference>
<feature type="domain" description="AAA+ ATPase" evidence="7">
    <location>
        <begin position="55"/>
        <end position="225"/>
    </location>
</feature>
<organism evidence="8">
    <name type="scientific">Oikopleura dioica</name>
    <name type="common">Tunicate</name>
    <dbReference type="NCBI Taxonomy" id="34765"/>
    <lineage>
        <taxon>Eukaryota</taxon>
        <taxon>Metazoa</taxon>
        <taxon>Chordata</taxon>
        <taxon>Tunicata</taxon>
        <taxon>Appendicularia</taxon>
        <taxon>Copelata</taxon>
        <taxon>Oikopleuridae</taxon>
        <taxon>Oikopleura</taxon>
    </lineage>
</organism>
<gene>
    <name evidence="8" type="ORF">GSOID_T00008880001</name>
</gene>
<dbReference type="GO" id="GO:0051539">
    <property type="term" value="F:4 iron, 4 sulfur cluster binding"/>
    <property type="evidence" value="ECO:0007669"/>
    <property type="project" value="UniProtKB-KW"/>
</dbReference>
<keyword evidence="5" id="KW-0408">Iron</keyword>
<name>E4WVH4_OIKDI</name>
<evidence type="ECO:0000256" key="1">
    <source>
        <dbReference type="ARBA" id="ARBA00022485"/>
    </source>
</evidence>
<dbReference type="Gene3D" id="3.40.50.300">
    <property type="entry name" value="P-loop containing nucleotide triphosphate hydrolases"/>
    <property type="match status" value="1"/>
</dbReference>
<dbReference type="PROSITE" id="PS01215">
    <property type="entry name" value="MRP"/>
    <property type="match status" value="1"/>
</dbReference>
<keyword evidence="1" id="KW-0004">4Fe-4S</keyword>
<dbReference type="AlphaFoldDB" id="E4WVH4"/>
<dbReference type="CDD" id="cd02037">
    <property type="entry name" value="Mrp_NBP35"/>
    <property type="match status" value="1"/>
</dbReference>
<accession>E4WVH4</accession>
<evidence type="ECO:0000313" key="8">
    <source>
        <dbReference type="EMBL" id="CBY21127.1"/>
    </source>
</evidence>
<dbReference type="FunFam" id="3.40.50.300:FF:001119">
    <property type="entry name" value="Iron-sulfur cluster carrier protein"/>
    <property type="match status" value="1"/>
</dbReference>
<evidence type="ECO:0000256" key="6">
    <source>
        <dbReference type="ARBA" id="ARBA00023014"/>
    </source>
</evidence>
<dbReference type="InterPro" id="IPR027417">
    <property type="entry name" value="P-loop_NTPase"/>
</dbReference>
<evidence type="ECO:0000256" key="3">
    <source>
        <dbReference type="ARBA" id="ARBA00022741"/>
    </source>
</evidence>
<dbReference type="InterPro" id="IPR003593">
    <property type="entry name" value="AAA+_ATPase"/>
</dbReference>
<dbReference type="SMART" id="SM00382">
    <property type="entry name" value="AAA"/>
    <property type="match status" value="1"/>
</dbReference>
<keyword evidence="2" id="KW-0479">Metal-binding</keyword>
<dbReference type="InParanoid" id="E4WVH4"/>
<protein>
    <recommendedName>
        <fullName evidence="7">AAA+ ATPase domain-containing protein</fullName>
    </recommendedName>
</protein>
<dbReference type="HAMAP" id="MF_02040">
    <property type="entry name" value="Mrp_NBP35"/>
    <property type="match status" value="1"/>
</dbReference>
<dbReference type="SUPFAM" id="SSF52540">
    <property type="entry name" value="P-loop containing nucleoside triphosphate hydrolases"/>
    <property type="match status" value="1"/>
</dbReference>
<dbReference type="EMBL" id="FN653017">
    <property type="protein sequence ID" value="CBY21127.1"/>
    <property type="molecule type" value="Genomic_DNA"/>
</dbReference>
<dbReference type="InterPro" id="IPR033756">
    <property type="entry name" value="YlxH/NBP35"/>
</dbReference>
<evidence type="ECO:0000256" key="5">
    <source>
        <dbReference type="ARBA" id="ARBA00023004"/>
    </source>
</evidence>